<dbReference type="Proteomes" id="UP001497383">
    <property type="component" value="Chromosome 3"/>
</dbReference>
<feature type="compositionally biased region" description="Polar residues" evidence="1">
    <location>
        <begin position="592"/>
        <end position="602"/>
    </location>
</feature>
<name>A0ABP0ZK91_9ASCO</name>
<dbReference type="InterPro" id="IPR058189">
    <property type="entry name" value="PH-like_ascomyc"/>
</dbReference>
<reference evidence="3 4" key="1">
    <citation type="submission" date="2024-03" db="EMBL/GenBank/DDBJ databases">
        <authorList>
            <person name="Brejova B."/>
        </authorList>
    </citation>
    <scope>NUCLEOTIDE SEQUENCE [LARGE SCALE GENOMIC DNA]</scope>
    <source>
        <strain evidence="3 4">CBS 14171</strain>
    </source>
</reference>
<evidence type="ECO:0000313" key="3">
    <source>
        <dbReference type="EMBL" id="CAK9438562.1"/>
    </source>
</evidence>
<dbReference type="Pfam" id="PF25409">
    <property type="entry name" value="PH_33"/>
    <property type="match status" value="1"/>
</dbReference>
<dbReference type="GeneID" id="92207982"/>
<gene>
    <name evidence="3" type="ORF">LODBEIA_P27860</name>
</gene>
<keyword evidence="4" id="KW-1185">Reference proteome</keyword>
<evidence type="ECO:0000259" key="2">
    <source>
        <dbReference type="Pfam" id="PF25409"/>
    </source>
</evidence>
<evidence type="ECO:0000313" key="4">
    <source>
        <dbReference type="Proteomes" id="UP001497383"/>
    </source>
</evidence>
<dbReference type="EMBL" id="OZ022407">
    <property type="protein sequence ID" value="CAK9438562.1"/>
    <property type="molecule type" value="Genomic_DNA"/>
</dbReference>
<dbReference type="RefSeq" id="XP_066829724.1">
    <property type="nucleotide sequence ID" value="XM_066972823.1"/>
</dbReference>
<feature type="region of interest" description="Disordered" evidence="1">
    <location>
        <begin position="365"/>
        <end position="441"/>
    </location>
</feature>
<accession>A0ABP0ZK91</accession>
<feature type="compositionally biased region" description="Polar residues" evidence="1">
    <location>
        <begin position="629"/>
        <end position="660"/>
    </location>
</feature>
<feature type="domain" description="PH-like" evidence="2">
    <location>
        <begin position="178"/>
        <end position="319"/>
    </location>
</feature>
<organism evidence="3 4">
    <name type="scientific">Lodderomyces beijingensis</name>
    <dbReference type="NCBI Taxonomy" id="1775926"/>
    <lineage>
        <taxon>Eukaryota</taxon>
        <taxon>Fungi</taxon>
        <taxon>Dikarya</taxon>
        <taxon>Ascomycota</taxon>
        <taxon>Saccharomycotina</taxon>
        <taxon>Pichiomycetes</taxon>
        <taxon>Debaryomycetaceae</taxon>
        <taxon>Candida/Lodderomyces clade</taxon>
        <taxon>Lodderomyces</taxon>
    </lineage>
</organism>
<sequence length="1070" mass="119552">MIETGDQEHVLEKLLASTKATNAELVEILSTVRSLKLRDASATSSLSSIARGIHTRNNKLLVFIDQSLRDFDFNDHECFKNFVNHFLLWFDNDNLTLFQKYSELVTSNFSIDHASFEALAAPLKNFANFVQFIDLCPQYLRNPYIIEKLDKIKAQLCEIQTAFESHFVSSSSSSSQENSINFTNVRSFTCTSRHDDPHLVSSYFTAKQIVHRTGNSNVSSDGAKVELILVDLIGGGDYNALAVLSVDVHAGVQPVRSLLYPPFRVNELSLNYCSEFSKMVLRSINFMGNDHQSERSLNIAFEDQELYCQWVAYLSKICPLEKNRSTNGNQFLINSENSSPAMSGLGINVMSDTDHKNFMSLDVTPPGPVNEPTKQPFKELISSPTISCTRVDPVPSQRERARAESIKSSISGGKTESVFSSSSAPPPPPPQPNSKAESIKSQYEKSLPIIKKTINPYPSPDSNKTCDSEEGDEKLFHIINRRKLSDDSNGENRPISSQAEIMFATPEPSEYYSPSLVPPTSSKAVAKTQTGTYELSNGSAIDIANFGKGYQPSFSRGTTTSTTTTSNGSLTTVQKKSKKRSFFALFRKSKENPNSSAENLTELTPRESVDEPSCLSSEMEELAELVEHGSNTSKSTPIAVPQITTSRFSSESTIAKTESSIFEPKANHPLVTQEKESDTPPSCESDALENSENNQTKMTRSSSKIPSPFALPSSTSTYFFKPHLNASAPNLSSSSQPPSESKLEIPQKLKDEINSDSTEDLYISESSSKTLKISKWKSKYGKWEMLTTAELIFVKIVLDCESRRCWFMVFKEEYDDQFQEFVDVPVLILDVDPAIPTKVHSSSALDLQINSKNSVTGESMLIMIRTTSALVDEMISNMQDAISFLNPSKSTSYGSLNASKSLTSDNTLSSSMLDQNPSKSSTFTSLSSYNSSYHEKRITSSINTDEIYNSCITNNPRLTRFRVMETTIRLQKQMQSYSEIKNPSSWKKMSMYNLNIDRVFEPMTHICHYEFQLVNLDEGTQFDWLISDENKFSIIEKIGRAGLLVKVSEAEIYMLECKGKKEFKKLYDIF</sequence>
<feature type="region of interest" description="Disordered" evidence="1">
    <location>
        <begin position="588"/>
        <end position="707"/>
    </location>
</feature>
<feature type="region of interest" description="Disordered" evidence="1">
    <location>
        <begin position="451"/>
        <end position="470"/>
    </location>
</feature>
<proteinExistence type="predicted"/>
<evidence type="ECO:0000256" key="1">
    <source>
        <dbReference type="SAM" id="MobiDB-lite"/>
    </source>
</evidence>
<feature type="compositionally biased region" description="Polar residues" evidence="1">
    <location>
        <begin position="406"/>
        <end position="419"/>
    </location>
</feature>
<protein>
    <recommendedName>
        <fullName evidence="2">PH-like domain-containing protein</fullName>
    </recommendedName>
</protein>
<feature type="compositionally biased region" description="Polar residues" evidence="1">
    <location>
        <begin position="688"/>
        <end position="705"/>
    </location>
</feature>